<evidence type="ECO:0000313" key="2">
    <source>
        <dbReference type="EMBL" id="QYL17144.1"/>
    </source>
</evidence>
<feature type="region of interest" description="Disordered" evidence="1">
    <location>
        <begin position="1"/>
        <end position="27"/>
    </location>
</feature>
<evidence type="ECO:0000313" key="3">
    <source>
        <dbReference type="Proteomes" id="UP000825367"/>
    </source>
</evidence>
<dbReference type="EMBL" id="CP080333">
    <property type="protein sequence ID" value="QYL17144.1"/>
    <property type="molecule type" value="Genomic_DNA"/>
</dbReference>
<organism evidence="2 3">
    <name type="scientific">Mycolicibacterium pallens</name>
    <dbReference type="NCBI Taxonomy" id="370524"/>
    <lineage>
        <taxon>Bacteria</taxon>
        <taxon>Bacillati</taxon>
        <taxon>Actinomycetota</taxon>
        <taxon>Actinomycetes</taxon>
        <taxon>Mycobacteriales</taxon>
        <taxon>Mycobacteriaceae</taxon>
        <taxon>Mycolicibacterium</taxon>
    </lineage>
</organism>
<dbReference type="Proteomes" id="UP000825367">
    <property type="component" value="Chromosome"/>
</dbReference>
<evidence type="ECO:0008006" key="4">
    <source>
        <dbReference type="Google" id="ProtNLM"/>
    </source>
</evidence>
<accession>A0ABX8VH58</accession>
<dbReference type="RefSeq" id="WP_125477362.1">
    <property type="nucleotide sequence ID" value="NZ_BAAAVX010000002.1"/>
</dbReference>
<proteinExistence type="predicted"/>
<gene>
    <name evidence="2" type="ORF">K0O64_00665</name>
</gene>
<reference evidence="2 3" key="1">
    <citation type="submission" date="2021-07" db="EMBL/GenBank/DDBJ databases">
        <title>Whole genome sequencing of non-tuberculosis mycobacteria type-strains.</title>
        <authorList>
            <person name="Igarashi Y."/>
            <person name="Osugi A."/>
            <person name="Mitarai S."/>
        </authorList>
    </citation>
    <scope>NUCLEOTIDE SEQUENCE [LARGE SCALE GENOMIC DNA]</scope>
    <source>
        <strain evidence="2 3">JCM 16370</strain>
    </source>
</reference>
<keyword evidence="3" id="KW-1185">Reference proteome</keyword>
<sequence length="189" mass="19789">MTATCMSCASNESSSQQDADASTSSAQAEAPVDPCVLTPQAIANALGSALTSPATVADSDGSICNYDMGLDGHRSGIHMARYPYAGQWNTSSIGGSTSTQHTWEIGGSTPAETYASFVRWANAPEVKKARYAELHPEIGGGAALYDTHSMLVATDGSAWYNFSLTGLPYNPELTPYVVELGKQIAVADK</sequence>
<evidence type="ECO:0000256" key="1">
    <source>
        <dbReference type="SAM" id="MobiDB-lite"/>
    </source>
</evidence>
<feature type="compositionally biased region" description="Low complexity" evidence="1">
    <location>
        <begin position="9"/>
        <end position="27"/>
    </location>
</feature>
<protein>
    <recommendedName>
        <fullName evidence="4">DUF3558 domain-containing protein</fullName>
    </recommendedName>
</protein>
<name>A0ABX8VH58_9MYCO</name>